<accession>Q0UE49</accession>
<dbReference type="KEGG" id="pno:SNOG_09965"/>
<dbReference type="AlphaFoldDB" id="Q0UE49"/>
<dbReference type="GeneID" id="5977155"/>
<reference evidence="2" key="1">
    <citation type="journal article" date="2007" name="Plant Cell">
        <title>Dothideomycete-plant interactions illuminated by genome sequencing and EST analysis of the wheat pathogen Stagonospora nodorum.</title>
        <authorList>
            <person name="Hane J.K."/>
            <person name="Lowe R.G."/>
            <person name="Solomon P.S."/>
            <person name="Tan K.C."/>
            <person name="Schoch C.L."/>
            <person name="Spatafora J.W."/>
            <person name="Crous P.W."/>
            <person name="Kodira C."/>
            <person name="Birren B.W."/>
            <person name="Galagan J.E."/>
            <person name="Torriani S.F."/>
            <person name="McDonald B.A."/>
            <person name="Oliver R.P."/>
        </authorList>
    </citation>
    <scope>NUCLEOTIDE SEQUENCE [LARGE SCALE GENOMIC DNA]</scope>
    <source>
        <strain evidence="2">SN15 / ATCC MYA-4574 / FGSC 10173</strain>
    </source>
</reference>
<dbReference type="RefSeq" id="XP_001800249.1">
    <property type="nucleotide sequence ID" value="XM_001800197.1"/>
</dbReference>
<dbReference type="VEuPathDB" id="FungiDB:JI435_441630"/>
<proteinExistence type="predicted"/>
<organism evidence="1 2">
    <name type="scientific">Phaeosphaeria nodorum (strain SN15 / ATCC MYA-4574 / FGSC 10173)</name>
    <name type="common">Glume blotch fungus</name>
    <name type="synonym">Parastagonospora nodorum</name>
    <dbReference type="NCBI Taxonomy" id="321614"/>
    <lineage>
        <taxon>Eukaryota</taxon>
        <taxon>Fungi</taxon>
        <taxon>Dikarya</taxon>
        <taxon>Ascomycota</taxon>
        <taxon>Pezizomycotina</taxon>
        <taxon>Dothideomycetes</taxon>
        <taxon>Pleosporomycetidae</taxon>
        <taxon>Pleosporales</taxon>
        <taxon>Pleosporineae</taxon>
        <taxon>Phaeosphaeriaceae</taxon>
        <taxon>Parastagonospora</taxon>
    </lineage>
</organism>
<evidence type="ECO:0000313" key="1">
    <source>
        <dbReference type="EMBL" id="EAT82300.1"/>
    </source>
</evidence>
<name>Q0UE49_PHANO</name>
<gene>
    <name evidence="1" type="ORF">SNOG_09965</name>
</gene>
<protein>
    <submittedName>
        <fullName evidence="1">Uncharacterized protein</fullName>
    </submittedName>
</protein>
<evidence type="ECO:0000313" key="2">
    <source>
        <dbReference type="Proteomes" id="UP000001055"/>
    </source>
</evidence>
<dbReference type="EMBL" id="CH445340">
    <property type="protein sequence ID" value="EAT82300.1"/>
    <property type="molecule type" value="Genomic_DNA"/>
</dbReference>
<dbReference type="OMA" id="DRWTFEA"/>
<dbReference type="InParanoid" id="Q0UE49"/>
<dbReference type="Proteomes" id="UP000001055">
    <property type="component" value="Unassembled WGS sequence"/>
</dbReference>
<sequence>MPAVRNVIEPAQTRYIVQSGDLETFLKKKFGYSYDFDIKHIADRWTFVAPEMVSAEDIQ</sequence>